<dbReference type="Gene3D" id="3.30.200.100">
    <property type="entry name" value="MucB/RseB, C-terminal domain"/>
    <property type="match status" value="1"/>
</dbReference>
<dbReference type="InterPro" id="IPR033436">
    <property type="entry name" value="MucB/RseB_C"/>
</dbReference>
<reference evidence="8" key="1">
    <citation type="submission" date="2020-08" db="EMBL/GenBank/DDBJ databases">
        <title>Novel species isolated from subtropical streams in China.</title>
        <authorList>
            <person name="Lu H."/>
        </authorList>
    </citation>
    <scope>NUCLEOTIDE SEQUENCE</scope>
    <source>
        <strain evidence="8">KACC 12607</strain>
    </source>
</reference>
<evidence type="ECO:0000256" key="1">
    <source>
        <dbReference type="ARBA" id="ARBA00004418"/>
    </source>
</evidence>
<evidence type="ECO:0000259" key="7">
    <source>
        <dbReference type="Pfam" id="PF17188"/>
    </source>
</evidence>
<dbReference type="CDD" id="cd16327">
    <property type="entry name" value="RseB"/>
    <property type="match status" value="1"/>
</dbReference>
<feature type="signal peptide" evidence="5">
    <location>
        <begin position="1"/>
        <end position="24"/>
    </location>
</feature>
<evidence type="ECO:0000256" key="4">
    <source>
        <dbReference type="ARBA" id="ARBA00022764"/>
    </source>
</evidence>
<feature type="domain" description="MucB/RseB N-terminal" evidence="6">
    <location>
        <begin position="40"/>
        <end position="211"/>
    </location>
</feature>
<dbReference type="GO" id="GO:0042597">
    <property type="term" value="C:periplasmic space"/>
    <property type="evidence" value="ECO:0007669"/>
    <property type="project" value="UniProtKB-SubCell"/>
</dbReference>
<sequence length="338" mass="37879">MRFNRVQFSLLLVYLSTGVSVAWAGTQTSAADEKLEVQGLIRMIQSSPQKLNYSGTFVYQQANQIRTSKITHHADANGELEKLEILDGNSREYIRKNDEVSCYLPDSKTIQVEKNVTQEVFPALFSHNAQSLPDVYTFKKGEPNRVAGLECQTYTLTPKDGSRYGYKLCAEKQSGLLLRVQTVNSRDEVIEQIAFTQLKLGDVDKNKLKPSFQNLNQWNIENLTVQSNIVSGWVVKSLPAGFIKIKEMKRVISSPASSLSDKKAVPSHQVIQMIFSDGMATISVFIEPDLERRNEGSLQQGAMAIMTKRQGNYWLTVIGEVPVAAIRQVINSIELKSK</sequence>
<dbReference type="Pfam" id="PF03888">
    <property type="entry name" value="MucB_RseB"/>
    <property type="match status" value="1"/>
</dbReference>
<dbReference type="RefSeq" id="WP_186912133.1">
    <property type="nucleotide sequence ID" value="NZ_JACOFV010000007.1"/>
</dbReference>
<evidence type="ECO:0000256" key="5">
    <source>
        <dbReference type="SAM" id="SignalP"/>
    </source>
</evidence>
<name>A0A923HJY5_9BURK</name>
<organism evidence="8 9">
    <name type="scientific">Undibacterium jejuense</name>
    <dbReference type="NCBI Taxonomy" id="1344949"/>
    <lineage>
        <taxon>Bacteria</taxon>
        <taxon>Pseudomonadati</taxon>
        <taxon>Pseudomonadota</taxon>
        <taxon>Betaproteobacteria</taxon>
        <taxon>Burkholderiales</taxon>
        <taxon>Oxalobacteraceae</taxon>
        <taxon>Undibacterium</taxon>
    </lineage>
</organism>
<dbReference type="InterPro" id="IPR005588">
    <property type="entry name" value="MucB_RseB"/>
</dbReference>
<keyword evidence="4" id="KW-0574">Periplasm</keyword>
<dbReference type="InterPro" id="IPR033434">
    <property type="entry name" value="MucB/RseB_N"/>
</dbReference>
<protein>
    <submittedName>
        <fullName evidence="8">MucB/RseB C-terminal domain-containing protein</fullName>
    </submittedName>
</protein>
<evidence type="ECO:0000313" key="8">
    <source>
        <dbReference type="EMBL" id="MBC3862204.1"/>
    </source>
</evidence>
<dbReference type="PANTHER" id="PTHR38782:SF1">
    <property type="entry name" value="SIGMA-E FACTOR REGULATORY PROTEIN RSEB"/>
    <property type="match status" value="1"/>
</dbReference>
<accession>A0A923HJY5</accession>
<evidence type="ECO:0000259" key="6">
    <source>
        <dbReference type="Pfam" id="PF03888"/>
    </source>
</evidence>
<feature type="domain" description="MucB/RseB C-terminal" evidence="7">
    <location>
        <begin position="231"/>
        <end position="334"/>
    </location>
</feature>
<dbReference type="AlphaFoldDB" id="A0A923HJY5"/>
<evidence type="ECO:0000256" key="2">
    <source>
        <dbReference type="ARBA" id="ARBA00008150"/>
    </source>
</evidence>
<dbReference type="Gene3D" id="2.50.20.10">
    <property type="entry name" value="Lipoprotein localisation LolA/LolB/LppX"/>
    <property type="match status" value="1"/>
</dbReference>
<keyword evidence="9" id="KW-1185">Reference proteome</keyword>
<gene>
    <name evidence="8" type="ORF">H8K32_08865</name>
</gene>
<dbReference type="Proteomes" id="UP000634011">
    <property type="component" value="Unassembled WGS sequence"/>
</dbReference>
<dbReference type="EMBL" id="JACOFV010000007">
    <property type="protein sequence ID" value="MBC3862204.1"/>
    <property type="molecule type" value="Genomic_DNA"/>
</dbReference>
<dbReference type="InterPro" id="IPR038484">
    <property type="entry name" value="MucB/RseB_C_sf"/>
</dbReference>
<dbReference type="PANTHER" id="PTHR38782">
    <property type="match status" value="1"/>
</dbReference>
<comment type="similarity">
    <text evidence="2">Belongs to the RseB family.</text>
</comment>
<feature type="chain" id="PRO_5037449684" evidence="5">
    <location>
        <begin position="25"/>
        <end position="338"/>
    </location>
</feature>
<keyword evidence="3 5" id="KW-0732">Signal</keyword>
<evidence type="ECO:0000256" key="3">
    <source>
        <dbReference type="ARBA" id="ARBA00022729"/>
    </source>
</evidence>
<dbReference type="Pfam" id="PF17188">
    <property type="entry name" value="MucB_RseB_C"/>
    <property type="match status" value="1"/>
</dbReference>
<comment type="caution">
    <text evidence="8">The sequence shown here is derived from an EMBL/GenBank/DDBJ whole genome shotgun (WGS) entry which is preliminary data.</text>
</comment>
<comment type="subcellular location">
    <subcellularLocation>
        <location evidence="1">Periplasm</location>
    </subcellularLocation>
</comment>
<proteinExistence type="inferred from homology"/>
<evidence type="ECO:0000313" key="9">
    <source>
        <dbReference type="Proteomes" id="UP000634011"/>
    </source>
</evidence>
<dbReference type="PIRSF" id="PIRSF005427">
    <property type="entry name" value="RseB"/>
    <property type="match status" value="1"/>
</dbReference>